<reference evidence="1" key="1">
    <citation type="submission" date="2020-03" db="EMBL/GenBank/DDBJ databases">
        <title>Castanea mollissima Vanexum genome sequencing.</title>
        <authorList>
            <person name="Staton M."/>
        </authorList>
    </citation>
    <scope>NUCLEOTIDE SEQUENCE</scope>
    <source>
        <tissue evidence="1">Leaf</tissue>
    </source>
</reference>
<feature type="non-terminal residue" evidence="1">
    <location>
        <position position="1"/>
    </location>
</feature>
<keyword evidence="2" id="KW-1185">Reference proteome</keyword>
<evidence type="ECO:0000313" key="1">
    <source>
        <dbReference type="EMBL" id="KAF3975485.1"/>
    </source>
</evidence>
<organism evidence="1 2">
    <name type="scientific">Castanea mollissima</name>
    <name type="common">Chinese chestnut</name>
    <dbReference type="NCBI Taxonomy" id="60419"/>
    <lineage>
        <taxon>Eukaryota</taxon>
        <taxon>Viridiplantae</taxon>
        <taxon>Streptophyta</taxon>
        <taxon>Embryophyta</taxon>
        <taxon>Tracheophyta</taxon>
        <taxon>Spermatophyta</taxon>
        <taxon>Magnoliopsida</taxon>
        <taxon>eudicotyledons</taxon>
        <taxon>Gunneridae</taxon>
        <taxon>Pentapetalae</taxon>
        <taxon>rosids</taxon>
        <taxon>fabids</taxon>
        <taxon>Fagales</taxon>
        <taxon>Fagaceae</taxon>
        <taxon>Castanea</taxon>
    </lineage>
</organism>
<dbReference type="EMBL" id="JRKL02000076">
    <property type="protein sequence ID" value="KAF3975485.1"/>
    <property type="molecule type" value="Genomic_DNA"/>
</dbReference>
<gene>
    <name evidence="1" type="ORF">CMV_001240</name>
</gene>
<proteinExistence type="predicted"/>
<protein>
    <submittedName>
        <fullName evidence="1">Uncharacterized protein</fullName>
    </submittedName>
</protein>
<accession>A0A8J4S057</accession>
<comment type="caution">
    <text evidence="1">The sequence shown here is derived from an EMBL/GenBank/DDBJ whole genome shotgun (WGS) entry which is preliminary data.</text>
</comment>
<name>A0A8J4S057_9ROSI</name>
<dbReference type="AlphaFoldDB" id="A0A8J4S057"/>
<evidence type="ECO:0000313" key="2">
    <source>
        <dbReference type="Proteomes" id="UP000737018"/>
    </source>
</evidence>
<sequence length="35" mass="4016">NLLDFFFLCLDFLTKSFGKGGAPDQFLSQICRIPY</sequence>
<dbReference type="Proteomes" id="UP000737018">
    <property type="component" value="Unassembled WGS sequence"/>
</dbReference>